<gene>
    <name evidence="2" type="ORF">BDK51DRAFT_22223</name>
</gene>
<dbReference type="PIRSF" id="PIRSF004681">
    <property type="entry name" value="UCP004681"/>
    <property type="match status" value="1"/>
</dbReference>
<sequence length="160" mass="17885">MTAWFQKTVSLTAKRRGCHLKLTPSPAQIPELREFKIGLAHFLLQHTSASLAHSCLLFLGPHVDPDVRVDMEMMLNRIAPENAPYTHTMEGSDDMPAHVKSSLMGVSINVPITNGKLALGTWQGIWLGEHRDRGGSRTYVTLFFSCLRQEGAGELNVRRY</sequence>
<name>A0A4V1IQA7_9FUNG</name>
<dbReference type="AlphaFoldDB" id="A0A4V1IQA7"/>
<dbReference type="Gene3D" id="2.60.120.460">
    <property type="entry name" value="YjbQ-like"/>
    <property type="match status" value="1"/>
</dbReference>
<reference evidence="3" key="1">
    <citation type="journal article" date="2018" name="Nat. Microbiol.">
        <title>Leveraging single-cell genomics to expand the fungal tree of life.</title>
        <authorList>
            <person name="Ahrendt S.R."/>
            <person name="Quandt C.A."/>
            <person name="Ciobanu D."/>
            <person name="Clum A."/>
            <person name="Salamov A."/>
            <person name="Andreopoulos B."/>
            <person name="Cheng J.F."/>
            <person name="Woyke T."/>
            <person name="Pelin A."/>
            <person name="Henrissat B."/>
            <person name="Reynolds N.K."/>
            <person name="Benny G.L."/>
            <person name="Smith M.E."/>
            <person name="James T.Y."/>
            <person name="Grigoriev I.V."/>
        </authorList>
    </citation>
    <scope>NUCLEOTIDE SEQUENCE [LARGE SCALE GENOMIC DNA]</scope>
</reference>
<dbReference type="EMBL" id="KZ998640">
    <property type="protein sequence ID" value="RKO85897.1"/>
    <property type="molecule type" value="Genomic_DNA"/>
</dbReference>
<dbReference type="Proteomes" id="UP000269721">
    <property type="component" value="Unassembled WGS sequence"/>
</dbReference>
<evidence type="ECO:0000313" key="2">
    <source>
        <dbReference type="EMBL" id="RKO85897.1"/>
    </source>
</evidence>
<proteinExistence type="inferred from homology"/>
<dbReference type="Pfam" id="PF01894">
    <property type="entry name" value="YjbQ"/>
    <property type="match status" value="1"/>
</dbReference>
<evidence type="ECO:0000256" key="1">
    <source>
        <dbReference type="ARBA" id="ARBA00005534"/>
    </source>
</evidence>
<dbReference type="SUPFAM" id="SSF111038">
    <property type="entry name" value="YjbQ-like"/>
    <property type="match status" value="1"/>
</dbReference>
<dbReference type="PANTHER" id="PTHR30615">
    <property type="entry name" value="UNCHARACTERIZED PROTEIN YJBQ-RELATED"/>
    <property type="match status" value="1"/>
</dbReference>
<dbReference type="NCBIfam" id="TIGR00149">
    <property type="entry name" value="TIGR00149_YjbQ"/>
    <property type="match status" value="1"/>
</dbReference>
<dbReference type="InterPro" id="IPR035917">
    <property type="entry name" value="YjbQ-like_sf"/>
</dbReference>
<dbReference type="PROSITE" id="PS01314">
    <property type="entry name" value="UPF0047"/>
    <property type="match status" value="1"/>
</dbReference>
<organism evidence="2 3">
    <name type="scientific">Blyttiomyces helicus</name>
    <dbReference type="NCBI Taxonomy" id="388810"/>
    <lineage>
        <taxon>Eukaryota</taxon>
        <taxon>Fungi</taxon>
        <taxon>Fungi incertae sedis</taxon>
        <taxon>Chytridiomycota</taxon>
        <taxon>Chytridiomycota incertae sedis</taxon>
        <taxon>Chytridiomycetes</taxon>
        <taxon>Chytridiomycetes incertae sedis</taxon>
        <taxon>Blyttiomyces</taxon>
    </lineage>
</organism>
<dbReference type="OrthoDB" id="10255963at2759"/>
<keyword evidence="3" id="KW-1185">Reference proteome</keyword>
<dbReference type="InterPro" id="IPR001602">
    <property type="entry name" value="UPF0047_YjbQ-like"/>
</dbReference>
<accession>A0A4V1IQA7</accession>
<evidence type="ECO:0000313" key="3">
    <source>
        <dbReference type="Proteomes" id="UP000269721"/>
    </source>
</evidence>
<protein>
    <submittedName>
        <fullName evidence="2">Uncharacterized protein</fullName>
    </submittedName>
</protein>
<comment type="similarity">
    <text evidence="1">Belongs to the UPF0047 family.</text>
</comment>
<dbReference type="PANTHER" id="PTHR30615:SF8">
    <property type="entry name" value="UPF0047 PROTEIN C4A8.02C"/>
    <property type="match status" value="1"/>
</dbReference>